<keyword evidence="6" id="KW-0675">Receptor</keyword>
<accession>A0A1I7T5J8</accession>
<dbReference type="InterPro" id="IPR017452">
    <property type="entry name" value="GPCR_Rhodpsn_7TM"/>
</dbReference>
<dbReference type="InterPro" id="IPR000276">
    <property type="entry name" value="GPCR_Rhodpsn"/>
</dbReference>
<evidence type="ECO:0000256" key="8">
    <source>
        <dbReference type="SAM" id="Phobius"/>
    </source>
</evidence>
<evidence type="ECO:0000256" key="7">
    <source>
        <dbReference type="ARBA" id="ARBA00023224"/>
    </source>
</evidence>
<dbReference type="eggNOG" id="KOG3656">
    <property type="taxonomic scope" value="Eukaryota"/>
</dbReference>
<dbReference type="SUPFAM" id="SSF81321">
    <property type="entry name" value="Family A G protein-coupled receptor-like"/>
    <property type="match status" value="1"/>
</dbReference>
<keyword evidence="10" id="KW-1185">Reference proteome</keyword>
<dbReference type="PANTHER" id="PTHR24235">
    <property type="entry name" value="NEUROPEPTIDE Y RECEPTOR"/>
    <property type="match status" value="1"/>
</dbReference>
<proteinExistence type="predicted"/>
<keyword evidence="4" id="KW-0297">G-protein coupled receptor</keyword>
<protein>
    <submittedName>
        <fullName evidence="11">G_PROTEIN_RECEP_F1_2 domain-containing protein</fullName>
    </submittedName>
</protein>
<dbReference type="AlphaFoldDB" id="A0A1I7T5J8"/>
<dbReference type="STRING" id="1561998.A0A1I7T5J8"/>
<reference evidence="11" key="1">
    <citation type="submission" date="2016-11" db="UniProtKB">
        <authorList>
            <consortium name="WormBaseParasite"/>
        </authorList>
    </citation>
    <scope>IDENTIFICATION</scope>
</reference>
<dbReference type="Gene3D" id="1.20.1070.10">
    <property type="entry name" value="Rhodopsin 7-helix transmembrane proteins"/>
    <property type="match status" value="1"/>
</dbReference>
<sequence>MIISKATYTLAVLITQYAFPLFSLVFAYSRIAHRMKLRSVVERQRRTHLLLVCVVAVFAVAWLPLNVFHIFNTFELVNSFSVTTFSICHCLAMCSACLNPLIYAFFNHNFRIEFIHLFDRVGLRSLRVVIFGEQESFKKATRTELRNRAGCKTITTGEPTTLHRMNESMVLSAMEHDEQL</sequence>
<keyword evidence="7" id="KW-0807">Transducer</keyword>
<keyword evidence="5 8" id="KW-0472">Membrane</keyword>
<dbReference type="GO" id="GO:0004930">
    <property type="term" value="F:G protein-coupled receptor activity"/>
    <property type="evidence" value="ECO:0007669"/>
    <property type="project" value="UniProtKB-KW"/>
</dbReference>
<evidence type="ECO:0000313" key="10">
    <source>
        <dbReference type="Proteomes" id="UP000095282"/>
    </source>
</evidence>
<evidence type="ECO:0000256" key="2">
    <source>
        <dbReference type="ARBA" id="ARBA00022692"/>
    </source>
</evidence>
<dbReference type="PROSITE" id="PS50262">
    <property type="entry name" value="G_PROTEIN_RECEP_F1_2"/>
    <property type="match status" value="1"/>
</dbReference>
<organism evidence="10 11">
    <name type="scientific">Caenorhabditis tropicalis</name>
    <dbReference type="NCBI Taxonomy" id="1561998"/>
    <lineage>
        <taxon>Eukaryota</taxon>
        <taxon>Metazoa</taxon>
        <taxon>Ecdysozoa</taxon>
        <taxon>Nematoda</taxon>
        <taxon>Chromadorea</taxon>
        <taxon>Rhabditida</taxon>
        <taxon>Rhabditina</taxon>
        <taxon>Rhabditomorpha</taxon>
        <taxon>Rhabditoidea</taxon>
        <taxon>Rhabditidae</taxon>
        <taxon>Peloderinae</taxon>
        <taxon>Caenorhabditis</taxon>
    </lineage>
</organism>
<dbReference type="PANTHER" id="PTHR24235:SF12">
    <property type="entry name" value="G-PROTEIN COUPLED RECEPTORS FAMILY 1 PROFILE DOMAIN-CONTAINING PROTEIN"/>
    <property type="match status" value="1"/>
</dbReference>
<evidence type="ECO:0000256" key="1">
    <source>
        <dbReference type="ARBA" id="ARBA00004141"/>
    </source>
</evidence>
<feature type="domain" description="G-protein coupled receptors family 1 profile" evidence="9">
    <location>
        <begin position="1"/>
        <end position="103"/>
    </location>
</feature>
<dbReference type="Proteomes" id="UP000095282">
    <property type="component" value="Unplaced"/>
</dbReference>
<evidence type="ECO:0000256" key="4">
    <source>
        <dbReference type="ARBA" id="ARBA00023040"/>
    </source>
</evidence>
<dbReference type="Pfam" id="PF00001">
    <property type="entry name" value="7tm_1"/>
    <property type="match status" value="1"/>
</dbReference>
<keyword evidence="2 8" id="KW-0812">Transmembrane</keyword>
<comment type="subcellular location">
    <subcellularLocation>
        <location evidence="1">Membrane</location>
        <topology evidence="1">Multi-pass membrane protein</topology>
    </subcellularLocation>
</comment>
<dbReference type="GO" id="GO:0016020">
    <property type="term" value="C:membrane"/>
    <property type="evidence" value="ECO:0007669"/>
    <property type="project" value="UniProtKB-SubCell"/>
</dbReference>
<evidence type="ECO:0000256" key="6">
    <source>
        <dbReference type="ARBA" id="ARBA00023170"/>
    </source>
</evidence>
<dbReference type="WBParaSite" id="Csp11.Scaffold514.g2608.t2">
    <property type="protein sequence ID" value="Csp11.Scaffold514.g2608.t2"/>
    <property type="gene ID" value="Csp11.Scaffold514.g2608"/>
</dbReference>
<name>A0A1I7T5J8_9PELO</name>
<keyword evidence="3 8" id="KW-1133">Transmembrane helix</keyword>
<evidence type="ECO:0000256" key="5">
    <source>
        <dbReference type="ARBA" id="ARBA00023136"/>
    </source>
</evidence>
<evidence type="ECO:0000256" key="3">
    <source>
        <dbReference type="ARBA" id="ARBA00022989"/>
    </source>
</evidence>
<feature type="transmembrane region" description="Helical" evidence="8">
    <location>
        <begin position="49"/>
        <end position="71"/>
    </location>
</feature>
<evidence type="ECO:0000259" key="9">
    <source>
        <dbReference type="PROSITE" id="PS50262"/>
    </source>
</evidence>
<evidence type="ECO:0000313" key="11">
    <source>
        <dbReference type="WBParaSite" id="Csp11.Scaffold514.g2608.t2"/>
    </source>
</evidence>
<feature type="transmembrane region" description="Helical" evidence="8">
    <location>
        <begin position="6"/>
        <end position="28"/>
    </location>
</feature>
<feature type="transmembrane region" description="Helical" evidence="8">
    <location>
        <begin position="83"/>
        <end position="106"/>
    </location>
</feature>
<dbReference type="PRINTS" id="PR00237">
    <property type="entry name" value="GPCRRHODOPSN"/>
</dbReference>